<name>A0A5H2XRN5_PRUDU</name>
<evidence type="ECO:0000256" key="1">
    <source>
        <dbReference type="SAM" id="MobiDB-lite"/>
    </source>
</evidence>
<dbReference type="AlphaFoldDB" id="A0A5H2XRN5"/>
<proteinExistence type="predicted"/>
<organism evidence="2">
    <name type="scientific">Prunus dulcis</name>
    <name type="common">Almond</name>
    <name type="synonym">Amygdalus dulcis</name>
    <dbReference type="NCBI Taxonomy" id="3755"/>
    <lineage>
        <taxon>Eukaryota</taxon>
        <taxon>Viridiplantae</taxon>
        <taxon>Streptophyta</taxon>
        <taxon>Embryophyta</taxon>
        <taxon>Tracheophyta</taxon>
        <taxon>Spermatophyta</taxon>
        <taxon>Magnoliopsida</taxon>
        <taxon>eudicotyledons</taxon>
        <taxon>Gunneridae</taxon>
        <taxon>Pentapetalae</taxon>
        <taxon>rosids</taxon>
        <taxon>fabids</taxon>
        <taxon>Rosales</taxon>
        <taxon>Rosaceae</taxon>
        <taxon>Amygdaloideae</taxon>
        <taxon>Amygdaleae</taxon>
        <taxon>Prunus</taxon>
    </lineage>
</organism>
<sequence>MATGPVALEPHRVPYLFQPTSTPGPP</sequence>
<accession>A0A5H2XRN5</accession>
<reference evidence="2" key="1">
    <citation type="journal article" date="2019" name="Science">
        <title>Mutation of a bHLH transcription factor allowed almond domestication.</title>
        <authorList>
            <person name="Sanchez-Perez R."/>
            <person name="Pavan S."/>
            <person name="Mazzeo R."/>
            <person name="Moldovan C."/>
            <person name="Aiese Cigliano R."/>
            <person name="Del Cueto J."/>
            <person name="Ricciardi F."/>
            <person name="Lotti C."/>
            <person name="Ricciardi L."/>
            <person name="Dicenta F."/>
            <person name="Lopez-Marques R.L."/>
            <person name="Lindberg Moller B."/>
        </authorList>
    </citation>
    <scope>NUCLEOTIDE SEQUENCE</scope>
</reference>
<protein>
    <submittedName>
        <fullName evidence="2">Uncharacterized protein</fullName>
    </submittedName>
</protein>
<evidence type="ECO:0000313" key="2">
    <source>
        <dbReference type="EMBL" id="BBN70463.1"/>
    </source>
</evidence>
<gene>
    <name evidence="2" type="ORF">Prudu_1481S000200</name>
</gene>
<feature type="region of interest" description="Disordered" evidence="1">
    <location>
        <begin position="1"/>
        <end position="26"/>
    </location>
</feature>
<dbReference type="EMBL" id="AP021818">
    <property type="protein sequence ID" value="BBN70463.1"/>
    <property type="molecule type" value="Genomic_DNA"/>
</dbReference>